<dbReference type="EMBL" id="JABBWD010000012">
    <property type="protein sequence ID" value="KAG1779487.1"/>
    <property type="molecule type" value="Genomic_DNA"/>
</dbReference>
<evidence type="ECO:0000259" key="4">
    <source>
        <dbReference type="PROSITE" id="PS50010"/>
    </source>
</evidence>
<dbReference type="PANTHER" id="PTHR46006:SF7">
    <property type="entry name" value="DH DOMAIN-CONTAINING PROTEIN"/>
    <property type="match status" value="1"/>
</dbReference>
<dbReference type="Proteomes" id="UP000714275">
    <property type="component" value="Unassembled WGS sequence"/>
</dbReference>
<dbReference type="PROSITE" id="PS50010">
    <property type="entry name" value="DH_2"/>
    <property type="match status" value="1"/>
</dbReference>
<feature type="domain" description="DH" evidence="4">
    <location>
        <begin position="261"/>
        <end position="291"/>
    </location>
</feature>
<feature type="compositionally biased region" description="Low complexity" evidence="3">
    <location>
        <begin position="181"/>
        <end position="202"/>
    </location>
</feature>
<sequence>MKAFLNRFNRGLSSKDRDKDKDKEKEKEKDLQLPPLPAWPPTHESAGTPTSISSHKPLPDICACPLPPIEEPLDDDSGVGLTISPPTHDSDPANRRKANGSTASNDIQKKVAFLSPPPTPLPLNTQLSDTLVLSPPQIIQMPSGAPLKTTVSHFQATHGKDTCGSISTAASTSRTDLAAKSTTTTTISPPSTSTTIAPTLSSNTAKATSTHTALSPYPGSMHSNMPYSQMSNASSRILAVTSWSKAAEEDLISNLGPHERTRQEVLWEIVASEERYENDLTKMKESFIEPLLHPHATPPPFSPTATPFNEYNDYGRVESPQELINVLPIAVHFMSPLGFRADGDSKPADAAPKPADGRSLAITTPQIDDESDEDAEDTLGEGLQTNRANLSHPHSPYHGAGSGGRATKIHNIIPFPSRSHASLPAPQHKLAAASSQSLGDKDREREHKDSAKTTPPPGTRVLRKFKRSTSQASSPLQGAVPPHLLPEDLPICLEVIESGVLDGHVKLSEGLLKQYEEQYPLVRSLADVFVSSVSIRVLL</sequence>
<dbReference type="Gene3D" id="1.20.900.10">
    <property type="entry name" value="Dbl homology (DH) domain"/>
    <property type="match status" value="1"/>
</dbReference>
<dbReference type="GO" id="GO:0005085">
    <property type="term" value="F:guanyl-nucleotide exchange factor activity"/>
    <property type="evidence" value="ECO:0007669"/>
    <property type="project" value="InterPro"/>
</dbReference>
<evidence type="ECO:0000256" key="1">
    <source>
        <dbReference type="ARBA" id="ARBA00004496"/>
    </source>
</evidence>
<feature type="region of interest" description="Disordered" evidence="3">
    <location>
        <begin position="343"/>
        <end position="481"/>
    </location>
</feature>
<organism evidence="5 6">
    <name type="scientific">Suillus placidus</name>
    <dbReference type="NCBI Taxonomy" id="48579"/>
    <lineage>
        <taxon>Eukaryota</taxon>
        <taxon>Fungi</taxon>
        <taxon>Dikarya</taxon>
        <taxon>Basidiomycota</taxon>
        <taxon>Agaricomycotina</taxon>
        <taxon>Agaricomycetes</taxon>
        <taxon>Agaricomycetidae</taxon>
        <taxon>Boletales</taxon>
        <taxon>Suillineae</taxon>
        <taxon>Suillaceae</taxon>
        <taxon>Suillus</taxon>
    </lineage>
</organism>
<evidence type="ECO:0000256" key="2">
    <source>
        <dbReference type="ARBA" id="ARBA00022490"/>
    </source>
</evidence>
<keyword evidence="2" id="KW-0963">Cytoplasm</keyword>
<dbReference type="PANTHER" id="PTHR46006">
    <property type="entry name" value="RHO GUANINE NUCLEOTIDE EXCHANGE FACTOR AT 64C, ISOFORM A"/>
    <property type="match status" value="1"/>
</dbReference>
<evidence type="ECO:0000256" key="3">
    <source>
        <dbReference type="SAM" id="MobiDB-lite"/>
    </source>
</evidence>
<dbReference type="InterPro" id="IPR035899">
    <property type="entry name" value="DBL_dom_sf"/>
</dbReference>
<accession>A0A9P7A0G4</accession>
<dbReference type="AlphaFoldDB" id="A0A9P7A0G4"/>
<dbReference type="GO" id="GO:0005737">
    <property type="term" value="C:cytoplasm"/>
    <property type="evidence" value="ECO:0007669"/>
    <property type="project" value="UniProtKB-SubCell"/>
</dbReference>
<keyword evidence="6" id="KW-1185">Reference proteome</keyword>
<dbReference type="InterPro" id="IPR051480">
    <property type="entry name" value="Endocytic_GEF_Adapter"/>
</dbReference>
<feature type="compositionally biased region" description="Basic and acidic residues" evidence="3">
    <location>
        <begin position="13"/>
        <end position="31"/>
    </location>
</feature>
<feature type="compositionally biased region" description="Basic and acidic residues" evidence="3">
    <location>
        <begin position="439"/>
        <end position="451"/>
    </location>
</feature>
<feature type="compositionally biased region" description="Polar residues" evidence="3">
    <location>
        <begin position="45"/>
        <end position="54"/>
    </location>
</feature>
<reference evidence="5" key="1">
    <citation type="journal article" date="2020" name="New Phytol.">
        <title>Comparative genomics reveals dynamic genome evolution in host specialist ectomycorrhizal fungi.</title>
        <authorList>
            <person name="Lofgren L.A."/>
            <person name="Nguyen N.H."/>
            <person name="Vilgalys R."/>
            <person name="Ruytinx J."/>
            <person name="Liao H.L."/>
            <person name="Branco S."/>
            <person name="Kuo A."/>
            <person name="LaButti K."/>
            <person name="Lipzen A."/>
            <person name="Andreopoulos W."/>
            <person name="Pangilinan J."/>
            <person name="Riley R."/>
            <person name="Hundley H."/>
            <person name="Na H."/>
            <person name="Barry K."/>
            <person name="Grigoriev I.V."/>
            <person name="Stajich J.E."/>
            <person name="Kennedy P.G."/>
        </authorList>
    </citation>
    <scope>NUCLEOTIDE SEQUENCE</scope>
    <source>
        <strain evidence="5">DOB743</strain>
    </source>
</reference>
<evidence type="ECO:0000313" key="5">
    <source>
        <dbReference type="EMBL" id="KAG1779487.1"/>
    </source>
</evidence>
<dbReference type="SUPFAM" id="SSF48065">
    <property type="entry name" value="DBL homology domain (DH-domain)"/>
    <property type="match status" value="1"/>
</dbReference>
<proteinExistence type="predicted"/>
<feature type="region of interest" description="Disordered" evidence="3">
    <location>
        <begin position="1"/>
        <end position="105"/>
    </location>
</feature>
<protein>
    <recommendedName>
        <fullName evidence="4">DH domain-containing protein</fullName>
    </recommendedName>
</protein>
<feature type="compositionally biased region" description="Acidic residues" evidence="3">
    <location>
        <begin position="367"/>
        <end position="379"/>
    </location>
</feature>
<evidence type="ECO:0000313" key="6">
    <source>
        <dbReference type="Proteomes" id="UP000714275"/>
    </source>
</evidence>
<name>A0A9P7A0G4_9AGAM</name>
<dbReference type="InterPro" id="IPR000219">
    <property type="entry name" value="DH_dom"/>
</dbReference>
<dbReference type="OrthoDB" id="1716625at2759"/>
<gene>
    <name evidence="5" type="ORF">EV702DRAFT_966450</name>
</gene>
<dbReference type="GO" id="GO:0035025">
    <property type="term" value="P:positive regulation of Rho protein signal transduction"/>
    <property type="evidence" value="ECO:0007669"/>
    <property type="project" value="TreeGrafter"/>
</dbReference>
<feature type="region of interest" description="Disordered" evidence="3">
    <location>
        <begin position="180"/>
        <end position="212"/>
    </location>
</feature>
<feature type="compositionally biased region" description="Polar residues" evidence="3">
    <location>
        <begin position="203"/>
        <end position="212"/>
    </location>
</feature>
<comment type="subcellular location">
    <subcellularLocation>
        <location evidence="1">Cytoplasm</location>
    </subcellularLocation>
</comment>
<comment type="caution">
    <text evidence="5">The sequence shown here is derived from an EMBL/GenBank/DDBJ whole genome shotgun (WGS) entry which is preliminary data.</text>
</comment>